<keyword evidence="4" id="KW-1185">Reference proteome</keyword>
<feature type="signal peptide" evidence="2">
    <location>
        <begin position="1"/>
        <end position="20"/>
    </location>
</feature>
<feature type="transmembrane region" description="Helical" evidence="1">
    <location>
        <begin position="65"/>
        <end position="83"/>
    </location>
</feature>
<evidence type="ECO:0000256" key="2">
    <source>
        <dbReference type="SAM" id="SignalP"/>
    </source>
</evidence>
<comment type="caution">
    <text evidence="3">The sequence shown here is derived from an EMBL/GenBank/DDBJ whole genome shotgun (WGS) entry which is preliminary data.</text>
</comment>
<sequence>MVSVLMAVVCLCLLGLAVEAARTRTPVGIALAVLTVGLAYDNGAIAVGSVLGFGDALEAVNVPRYWIHALFTPLLVVIGALLARRLGVSVGTPVLAGAGVLAAVLVVLGLVTEAFGLHLKPETYADALRYVHAEPGGPPMAAIATIIVLGVIGAVVWRKAGVPWLFAGAVTMFVAAGVGFAHFWISNLGELVLQTGIVATLVGSTRALPVKTH</sequence>
<evidence type="ECO:0000256" key="1">
    <source>
        <dbReference type="SAM" id="Phobius"/>
    </source>
</evidence>
<dbReference type="EMBL" id="RJKE01000001">
    <property type="protein sequence ID" value="ROO90436.1"/>
    <property type="molecule type" value="Genomic_DNA"/>
</dbReference>
<dbReference type="Proteomes" id="UP000272400">
    <property type="component" value="Unassembled WGS sequence"/>
</dbReference>
<evidence type="ECO:0000313" key="4">
    <source>
        <dbReference type="Proteomes" id="UP000272400"/>
    </source>
</evidence>
<name>A0A3N1DAC7_9ACTN</name>
<feature type="transmembrane region" description="Helical" evidence="1">
    <location>
        <begin position="164"/>
        <end position="185"/>
    </location>
</feature>
<keyword evidence="1" id="KW-0472">Membrane</keyword>
<feature type="chain" id="PRO_5017990258" evidence="2">
    <location>
        <begin position="21"/>
        <end position="213"/>
    </location>
</feature>
<keyword evidence="1" id="KW-1133">Transmembrane helix</keyword>
<organism evidence="3 4">
    <name type="scientific">Actinocorallia herbida</name>
    <dbReference type="NCBI Taxonomy" id="58109"/>
    <lineage>
        <taxon>Bacteria</taxon>
        <taxon>Bacillati</taxon>
        <taxon>Actinomycetota</taxon>
        <taxon>Actinomycetes</taxon>
        <taxon>Streptosporangiales</taxon>
        <taxon>Thermomonosporaceae</taxon>
        <taxon>Actinocorallia</taxon>
    </lineage>
</organism>
<accession>A0A3N1DAC7</accession>
<keyword evidence="2" id="KW-0732">Signal</keyword>
<reference evidence="3 4" key="1">
    <citation type="submission" date="2018-11" db="EMBL/GenBank/DDBJ databases">
        <title>Sequencing the genomes of 1000 actinobacteria strains.</title>
        <authorList>
            <person name="Klenk H.-P."/>
        </authorList>
    </citation>
    <scope>NUCLEOTIDE SEQUENCE [LARGE SCALE GENOMIC DNA]</scope>
    <source>
        <strain evidence="3 4">DSM 44254</strain>
    </source>
</reference>
<dbReference type="RefSeq" id="WP_123669387.1">
    <property type="nucleotide sequence ID" value="NZ_RJKE01000001.1"/>
</dbReference>
<proteinExistence type="predicted"/>
<dbReference type="AlphaFoldDB" id="A0A3N1DAC7"/>
<evidence type="ECO:0000313" key="3">
    <source>
        <dbReference type="EMBL" id="ROO90436.1"/>
    </source>
</evidence>
<gene>
    <name evidence="3" type="ORF">EDD29_8161</name>
</gene>
<feature type="transmembrane region" description="Helical" evidence="1">
    <location>
        <begin position="191"/>
        <end position="208"/>
    </location>
</feature>
<feature type="transmembrane region" description="Helical" evidence="1">
    <location>
        <begin position="139"/>
        <end position="157"/>
    </location>
</feature>
<protein>
    <submittedName>
        <fullName evidence="3">Uncharacterized protein</fullName>
    </submittedName>
</protein>
<keyword evidence="1" id="KW-0812">Transmembrane</keyword>
<feature type="transmembrane region" description="Helical" evidence="1">
    <location>
        <begin position="95"/>
        <end position="119"/>
    </location>
</feature>
<dbReference type="OrthoDB" id="4331374at2"/>